<accession>A0A1A0W9B1</accession>
<organism evidence="1 2">
    <name type="scientific">Mycolicibacterium peregrinum</name>
    <name type="common">Mycobacterium peregrinum</name>
    <dbReference type="NCBI Taxonomy" id="43304"/>
    <lineage>
        <taxon>Bacteria</taxon>
        <taxon>Bacillati</taxon>
        <taxon>Actinomycetota</taxon>
        <taxon>Actinomycetes</taxon>
        <taxon>Mycobacteriales</taxon>
        <taxon>Mycobacteriaceae</taxon>
        <taxon>Mycolicibacterium</taxon>
    </lineage>
</organism>
<name>A0A1A0W9B1_MYCPR</name>
<dbReference type="AlphaFoldDB" id="A0A1A0W9B1"/>
<evidence type="ECO:0000313" key="2">
    <source>
        <dbReference type="Proteomes" id="UP000094008"/>
    </source>
</evidence>
<dbReference type="Proteomes" id="UP000094008">
    <property type="component" value="Unassembled WGS sequence"/>
</dbReference>
<gene>
    <name evidence="1" type="ORF">A5779_21455</name>
</gene>
<proteinExistence type="predicted"/>
<dbReference type="OrthoDB" id="4731253at2"/>
<evidence type="ECO:0000313" key="1">
    <source>
        <dbReference type="EMBL" id="OBB92928.1"/>
    </source>
</evidence>
<dbReference type="EMBL" id="LZSY01000065">
    <property type="protein sequence ID" value="OBB92928.1"/>
    <property type="molecule type" value="Genomic_DNA"/>
</dbReference>
<dbReference type="RefSeq" id="WP_064880925.1">
    <property type="nucleotide sequence ID" value="NZ_LZSY01000065.1"/>
</dbReference>
<comment type="caution">
    <text evidence="1">The sequence shown here is derived from an EMBL/GenBank/DDBJ whole genome shotgun (WGS) entry which is preliminary data.</text>
</comment>
<reference evidence="2" key="1">
    <citation type="submission" date="2016-06" db="EMBL/GenBank/DDBJ databases">
        <authorList>
            <person name="Sutton G."/>
            <person name="Brinkac L."/>
            <person name="Sanka R."/>
            <person name="Adams M."/>
            <person name="Lau E."/>
            <person name="Mehaffy C."/>
            <person name="Tameris M."/>
            <person name="Hatherill M."/>
            <person name="Hanekom W."/>
            <person name="Mahomed H."/>
            <person name="Mcshane H."/>
        </authorList>
    </citation>
    <scope>NUCLEOTIDE SEQUENCE [LARGE SCALE GENOMIC DNA]</scope>
    <source>
        <strain evidence="2">852002-10433_SCH5171157</strain>
    </source>
</reference>
<protein>
    <submittedName>
        <fullName evidence="1">Uncharacterized protein</fullName>
    </submittedName>
</protein>
<sequence length="262" mass="29272">MIEFDDSLAQQRLAASRSESARQRKLRDKLSKHIDVLDDIDSGVTLPQGPAIADVAAFFHVPQVRIAALLWSHRDEFLSDGWRPENPSRPTHDVWSPRAVVRAALLLDANREDVAMHVERPNVKPSLVAAQIRFLLGQSSLPVKYSTDVARSRQCSALFEHAVRIAAHVHDEGSPATLWAELQETERYDLQALVVALAALVPIDQPDVTSWLKELGASREQGGAVWRGLARLIPQPSSLYRRRSLGNTRRRHLTENRAARSA</sequence>